<keyword evidence="4 10" id="KW-0732">Signal</keyword>
<dbReference type="OrthoDB" id="1166624at2759"/>
<protein>
    <submittedName>
        <fullName evidence="12">LRR domain containing protein</fullName>
    </submittedName>
</protein>
<evidence type="ECO:0000256" key="5">
    <source>
        <dbReference type="ARBA" id="ARBA00022737"/>
    </source>
</evidence>
<reference evidence="13" key="1">
    <citation type="submission" date="2016-06" db="EMBL/GenBank/DDBJ databases">
        <title>Parallel loss of symbiosis genes in relatives of nitrogen-fixing non-legume Parasponia.</title>
        <authorList>
            <person name="Van Velzen R."/>
            <person name="Holmer R."/>
            <person name="Bu F."/>
            <person name="Rutten L."/>
            <person name="Van Zeijl A."/>
            <person name="Liu W."/>
            <person name="Santuari L."/>
            <person name="Cao Q."/>
            <person name="Sharma T."/>
            <person name="Shen D."/>
            <person name="Roswanjaya Y."/>
            <person name="Wardhani T."/>
            <person name="Kalhor M.S."/>
            <person name="Jansen J."/>
            <person name="Van den Hoogen J."/>
            <person name="Gungor B."/>
            <person name="Hartog M."/>
            <person name="Hontelez J."/>
            <person name="Verver J."/>
            <person name="Yang W.-C."/>
            <person name="Schijlen E."/>
            <person name="Repin R."/>
            <person name="Schilthuizen M."/>
            <person name="Schranz E."/>
            <person name="Heidstra R."/>
            <person name="Miyata K."/>
            <person name="Fedorova E."/>
            <person name="Kohlen W."/>
            <person name="Bisseling T."/>
            <person name="Smit S."/>
            <person name="Geurts R."/>
        </authorList>
    </citation>
    <scope>NUCLEOTIDE SEQUENCE [LARGE SCALE GENOMIC DNA]</scope>
    <source>
        <strain evidence="13">cv. RG33-2</strain>
    </source>
</reference>
<keyword evidence="5" id="KW-0677">Repeat</keyword>
<evidence type="ECO:0000256" key="1">
    <source>
        <dbReference type="ARBA" id="ARBA00004479"/>
    </source>
</evidence>
<evidence type="ECO:0000256" key="2">
    <source>
        <dbReference type="ARBA" id="ARBA00022614"/>
    </source>
</evidence>
<evidence type="ECO:0000259" key="11">
    <source>
        <dbReference type="Pfam" id="PF08263"/>
    </source>
</evidence>
<feature type="signal peptide" evidence="10">
    <location>
        <begin position="1"/>
        <end position="17"/>
    </location>
</feature>
<evidence type="ECO:0000313" key="13">
    <source>
        <dbReference type="Proteomes" id="UP000237000"/>
    </source>
</evidence>
<evidence type="ECO:0000256" key="9">
    <source>
        <dbReference type="ARBA" id="ARBA00023180"/>
    </source>
</evidence>
<evidence type="ECO:0000256" key="8">
    <source>
        <dbReference type="ARBA" id="ARBA00023170"/>
    </source>
</evidence>
<feature type="chain" id="PRO_5015177905" evidence="10">
    <location>
        <begin position="18"/>
        <end position="159"/>
    </location>
</feature>
<dbReference type="AlphaFoldDB" id="A0A2P5DX28"/>
<evidence type="ECO:0000313" key="12">
    <source>
        <dbReference type="EMBL" id="PON77843.1"/>
    </source>
</evidence>
<evidence type="ECO:0000256" key="4">
    <source>
        <dbReference type="ARBA" id="ARBA00022729"/>
    </source>
</evidence>
<comment type="caution">
    <text evidence="12">The sequence shown here is derived from an EMBL/GenBank/DDBJ whole genome shotgun (WGS) entry which is preliminary data.</text>
</comment>
<sequence length="159" mass="18197">MLVAVLLLLLATAHVVAVAGEDSSSSGGNHHGQCIEKEKEALLSFKRVVDPGNILSSWTNDRTNQNCCTWRGVTCDNQTDHVVTPFWPQNFLIYIVIIHELCNYLMTFLSQAAKKNKSLQNIEFGNYGQEEDYEFSTYTVNYQNLCNHCINDHFFFIYY</sequence>
<dbReference type="InterPro" id="IPR013210">
    <property type="entry name" value="LRR_N_plant-typ"/>
</dbReference>
<evidence type="ECO:0000256" key="7">
    <source>
        <dbReference type="ARBA" id="ARBA00023136"/>
    </source>
</evidence>
<gene>
    <name evidence="12" type="ORF">TorRG33x02_239590</name>
</gene>
<keyword evidence="13" id="KW-1185">Reference proteome</keyword>
<dbReference type="InParanoid" id="A0A2P5DX28"/>
<keyword evidence="9" id="KW-0325">Glycoprotein</keyword>
<dbReference type="EMBL" id="JXTC01000244">
    <property type="protein sequence ID" value="PON77843.1"/>
    <property type="molecule type" value="Genomic_DNA"/>
</dbReference>
<keyword evidence="3" id="KW-0812">Transmembrane</keyword>
<evidence type="ECO:0000256" key="10">
    <source>
        <dbReference type="SAM" id="SignalP"/>
    </source>
</evidence>
<dbReference type="Pfam" id="PF08263">
    <property type="entry name" value="LRRNT_2"/>
    <property type="match status" value="1"/>
</dbReference>
<keyword evidence="2" id="KW-0433">Leucine-rich repeat</keyword>
<evidence type="ECO:0000256" key="3">
    <source>
        <dbReference type="ARBA" id="ARBA00022692"/>
    </source>
</evidence>
<dbReference type="Gene3D" id="3.80.10.10">
    <property type="entry name" value="Ribonuclease Inhibitor"/>
    <property type="match status" value="1"/>
</dbReference>
<evidence type="ECO:0000256" key="6">
    <source>
        <dbReference type="ARBA" id="ARBA00022989"/>
    </source>
</evidence>
<dbReference type="PANTHER" id="PTHR48063:SF98">
    <property type="entry name" value="LRR RECEPTOR-LIKE SERINE_THREONINE-PROTEIN KINASE FLS2"/>
    <property type="match status" value="1"/>
</dbReference>
<proteinExistence type="predicted"/>
<feature type="domain" description="Leucine-rich repeat-containing N-terminal plant-type" evidence="11">
    <location>
        <begin position="37"/>
        <end position="76"/>
    </location>
</feature>
<keyword evidence="7" id="KW-0472">Membrane</keyword>
<accession>A0A2P5DX28</accession>
<keyword evidence="8" id="KW-0675">Receptor</keyword>
<dbReference type="InterPro" id="IPR032675">
    <property type="entry name" value="LRR_dom_sf"/>
</dbReference>
<name>A0A2P5DX28_TREOI</name>
<dbReference type="InterPro" id="IPR046956">
    <property type="entry name" value="RLP23-like"/>
</dbReference>
<keyword evidence="6" id="KW-1133">Transmembrane helix</keyword>
<dbReference type="PANTHER" id="PTHR48063">
    <property type="entry name" value="LRR RECEPTOR-LIKE KINASE"/>
    <property type="match status" value="1"/>
</dbReference>
<dbReference type="GO" id="GO:0016020">
    <property type="term" value="C:membrane"/>
    <property type="evidence" value="ECO:0007669"/>
    <property type="project" value="UniProtKB-SubCell"/>
</dbReference>
<organism evidence="12 13">
    <name type="scientific">Trema orientale</name>
    <name type="common">Charcoal tree</name>
    <name type="synonym">Celtis orientalis</name>
    <dbReference type="NCBI Taxonomy" id="63057"/>
    <lineage>
        <taxon>Eukaryota</taxon>
        <taxon>Viridiplantae</taxon>
        <taxon>Streptophyta</taxon>
        <taxon>Embryophyta</taxon>
        <taxon>Tracheophyta</taxon>
        <taxon>Spermatophyta</taxon>
        <taxon>Magnoliopsida</taxon>
        <taxon>eudicotyledons</taxon>
        <taxon>Gunneridae</taxon>
        <taxon>Pentapetalae</taxon>
        <taxon>rosids</taxon>
        <taxon>fabids</taxon>
        <taxon>Rosales</taxon>
        <taxon>Cannabaceae</taxon>
        <taxon>Trema</taxon>
    </lineage>
</organism>
<dbReference type="STRING" id="63057.A0A2P5DX28"/>
<dbReference type="Proteomes" id="UP000237000">
    <property type="component" value="Unassembled WGS sequence"/>
</dbReference>
<comment type="subcellular location">
    <subcellularLocation>
        <location evidence="1">Membrane</location>
        <topology evidence="1">Single-pass type I membrane protein</topology>
    </subcellularLocation>
</comment>